<comment type="caution">
    <text evidence="10">The sequence shown here is derived from an EMBL/GenBank/DDBJ whole genome shotgun (WGS) entry which is preliminary data.</text>
</comment>
<accession>A0A852N4F0</accession>
<keyword evidence="3" id="KW-0677">Repeat</keyword>
<evidence type="ECO:0000313" key="11">
    <source>
        <dbReference type="Proteomes" id="UP000603297"/>
    </source>
</evidence>
<comment type="subcellular location">
    <subcellularLocation>
        <location evidence="1">Nucleus</location>
    </subcellularLocation>
</comment>
<evidence type="ECO:0000313" key="10">
    <source>
        <dbReference type="EMBL" id="NXY11930.1"/>
    </source>
</evidence>
<evidence type="ECO:0000256" key="1">
    <source>
        <dbReference type="ARBA" id="ARBA00004123"/>
    </source>
</evidence>
<evidence type="ECO:0000256" key="6">
    <source>
        <dbReference type="ARBA" id="ARBA00023242"/>
    </source>
</evidence>
<evidence type="ECO:0000256" key="3">
    <source>
        <dbReference type="ARBA" id="ARBA00022737"/>
    </source>
</evidence>
<evidence type="ECO:0000256" key="4">
    <source>
        <dbReference type="ARBA" id="ARBA00022771"/>
    </source>
</evidence>
<keyword evidence="6" id="KW-0539">Nucleus</keyword>
<keyword evidence="11" id="KW-1185">Reference proteome</keyword>
<dbReference type="PROSITE" id="PS50157">
    <property type="entry name" value="ZINC_FINGER_C2H2_2"/>
    <property type="match status" value="3"/>
</dbReference>
<dbReference type="OrthoDB" id="6910977at2759"/>
<feature type="non-terminal residue" evidence="10">
    <location>
        <position position="1"/>
    </location>
</feature>
<evidence type="ECO:0000256" key="5">
    <source>
        <dbReference type="ARBA" id="ARBA00022833"/>
    </source>
</evidence>
<gene>
    <name evidence="10" type="primary">Znf567</name>
    <name evidence="10" type="ORF">PTEMEL_R15120</name>
</gene>
<feature type="domain" description="C2H2-type" evidence="9">
    <location>
        <begin position="201"/>
        <end position="227"/>
    </location>
</feature>
<name>A0A852N4F0_9PASS</name>
<dbReference type="Proteomes" id="UP000603297">
    <property type="component" value="Unassembled WGS sequence"/>
</dbReference>
<protein>
    <submittedName>
        <fullName evidence="10">ZN567 protein</fullName>
    </submittedName>
</protein>
<keyword evidence="5" id="KW-0862">Zinc</keyword>
<feature type="non-terminal residue" evidence="10">
    <location>
        <position position="227"/>
    </location>
</feature>
<feature type="domain" description="C2H2-type" evidence="9">
    <location>
        <begin position="157"/>
        <end position="184"/>
    </location>
</feature>
<evidence type="ECO:0000256" key="2">
    <source>
        <dbReference type="ARBA" id="ARBA00022723"/>
    </source>
</evidence>
<feature type="region of interest" description="Disordered" evidence="8">
    <location>
        <begin position="1"/>
        <end position="48"/>
    </location>
</feature>
<dbReference type="PANTHER" id="PTHR23226">
    <property type="entry name" value="ZINC FINGER AND SCAN DOMAIN-CONTAINING"/>
    <property type="match status" value="1"/>
</dbReference>
<feature type="compositionally biased region" description="Polar residues" evidence="8">
    <location>
        <begin position="7"/>
        <end position="18"/>
    </location>
</feature>
<dbReference type="PANTHER" id="PTHR23226:SF416">
    <property type="entry name" value="FI01424P"/>
    <property type="match status" value="1"/>
</dbReference>
<keyword evidence="4 7" id="KW-0863">Zinc-finger</keyword>
<dbReference type="Pfam" id="PF00096">
    <property type="entry name" value="zf-C2H2"/>
    <property type="match status" value="2"/>
</dbReference>
<keyword evidence="2" id="KW-0479">Metal-binding</keyword>
<dbReference type="GO" id="GO:0008270">
    <property type="term" value="F:zinc ion binding"/>
    <property type="evidence" value="ECO:0007669"/>
    <property type="project" value="UniProtKB-KW"/>
</dbReference>
<dbReference type="SMART" id="SM00355">
    <property type="entry name" value="ZnF_C2H2"/>
    <property type="match status" value="3"/>
</dbReference>
<dbReference type="InterPro" id="IPR013087">
    <property type="entry name" value="Znf_C2H2_type"/>
</dbReference>
<evidence type="ECO:0000259" key="9">
    <source>
        <dbReference type="PROSITE" id="PS50157"/>
    </source>
</evidence>
<sequence length="227" mass="24041">PCGGTESPLSRTDPNSKFTHMEEKSHGGVPCAGGHGSAPDTTDTRLSHGVTLFPTGAWSGSDSKDDAGGHWGLGSDVPHSGCRDTASGGCTKALPREAPAASGLLLGGTRGLSCGPEAALGAHPGRPYLCGTCGRSFRHRRSLLAHKKLRGGARARHGCADCGRTFCLRGDLLRHRDTHRAWRRHHRGFAGAAGPGEERPFVCGCCGLSFSWREKLELHLREHRAPE</sequence>
<dbReference type="GO" id="GO:0000981">
    <property type="term" value="F:DNA-binding transcription factor activity, RNA polymerase II-specific"/>
    <property type="evidence" value="ECO:0007669"/>
    <property type="project" value="TreeGrafter"/>
</dbReference>
<dbReference type="SUPFAM" id="SSF57667">
    <property type="entry name" value="beta-beta-alpha zinc fingers"/>
    <property type="match status" value="2"/>
</dbReference>
<organism evidence="10 11">
    <name type="scientific">Pteruthius melanotis</name>
    <dbReference type="NCBI Taxonomy" id="357074"/>
    <lineage>
        <taxon>Eukaryota</taxon>
        <taxon>Metazoa</taxon>
        <taxon>Chordata</taxon>
        <taxon>Craniata</taxon>
        <taxon>Vertebrata</taxon>
        <taxon>Euteleostomi</taxon>
        <taxon>Archelosauria</taxon>
        <taxon>Archosauria</taxon>
        <taxon>Dinosauria</taxon>
        <taxon>Saurischia</taxon>
        <taxon>Theropoda</taxon>
        <taxon>Coelurosauria</taxon>
        <taxon>Aves</taxon>
        <taxon>Neognathae</taxon>
        <taxon>Neoaves</taxon>
        <taxon>Telluraves</taxon>
        <taxon>Australaves</taxon>
        <taxon>Passeriformes</taxon>
        <taxon>Sylvioidea</taxon>
        <taxon>Timaliidae</taxon>
        <taxon>Pteruthius</taxon>
    </lineage>
</organism>
<evidence type="ECO:0000256" key="7">
    <source>
        <dbReference type="PROSITE-ProRule" id="PRU00042"/>
    </source>
</evidence>
<evidence type="ECO:0000256" key="8">
    <source>
        <dbReference type="SAM" id="MobiDB-lite"/>
    </source>
</evidence>
<dbReference type="InterPro" id="IPR036236">
    <property type="entry name" value="Znf_C2H2_sf"/>
</dbReference>
<dbReference type="Gene3D" id="3.30.160.60">
    <property type="entry name" value="Classic Zinc Finger"/>
    <property type="match status" value="2"/>
</dbReference>
<dbReference type="EMBL" id="WEIY01001249">
    <property type="protein sequence ID" value="NXY11930.1"/>
    <property type="molecule type" value="Genomic_DNA"/>
</dbReference>
<dbReference type="GO" id="GO:0000978">
    <property type="term" value="F:RNA polymerase II cis-regulatory region sequence-specific DNA binding"/>
    <property type="evidence" value="ECO:0007669"/>
    <property type="project" value="TreeGrafter"/>
</dbReference>
<dbReference type="GO" id="GO:0005634">
    <property type="term" value="C:nucleus"/>
    <property type="evidence" value="ECO:0007669"/>
    <property type="project" value="UniProtKB-SubCell"/>
</dbReference>
<dbReference type="AlphaFoldDB" id="A0A852N4F0"/>
<reference evidence="10" key="1">
    <citation type="submission" date="2020-02" db="EMBL/GenBank/DDBJ databases">
        <title>Bird 10,000 Genomes (B10K) Project - Family phase.</title>
        <authorList>
            <person name="Zhang G."/>
        </authorList>
    </citation>
    <scope>NUCLEOTIDE SEQUENCE</scope>
    <source>
        <strain evidence="10">B10K-IZ-033-77</strain>
    </source>
</reference>
<proteinExistence type="predicted"/>
<dbReference type="PROSITE" id="PS00028">
    <property type="entry name" value="ZINC_FINGER_C2H2_1"/>
    <property type="match status" value="2"/>
</dbReference>
<feature type="domain" description="C2H2-type" evidence="9">
    <location>
        <begin position="128"/>
        <end position="155"/>
    </location>
</feature>